<reference evidence="1 2" key="1">
    <citation type="submission" date="2019-12" db="EMBL/GenBank/DDBJ databases">
        <authorList>
            <person name="Kim Y.S."/>
        </authorList>
    </citation>
    <scope>NUCLEOTIDE SEQUENCE [LARGE SCALE GENOMIC DNA]</scope>
    <source>
        <strain evidence="1 2">GA093</strain>
    </source>
</reference>
<evidence type="ECO:0000313" key="1">
    <source>
        <dbReference type="EMBL" id="MWB96419.1"/>
    </source>
</evidence>
<proteinExistence type="predicted"/>
<keyword evidence="2" id="KW-1185">Reference proteome</keyword>
<gene>
    <name evidence="1" type="ORF">GON26_18810</name>
</gene>
<dbReference type="AlphaFoldDB" id="A0A6I4NXE7"/>
<name>A0A6I4NXE7_9FLAO</name>
<sequence length="80" mass="9432">MEKRLANNLFEYETGVYVGDPISASQNIIIKNNFEIQISKNENSNSFYVLGLYFGELYLLEKNTFKYTHYTEFQGSSRWN</sequence>
<protein>
    <submittedName>
        <fullName evidence="1">Uncharacterized protein</fullName>
    </submittedName>
</protein>
<accession>A0A6I4NXE7</accession>
<dbReference type="RefSeq" id="WP_160376316.1">
    <property type="nucleotide sequence ID" value="NZ_WSTB01000013.1"/>
</dbReference>
<dbReference type="EMBL" id="WSTB01000013">
    <property type="protein sequence ID" value="MWB96419.1"/>
    <property type="molecule type" value="Genomic_DNA"/>
</dbReference>
<organism evidence="1 2">
    <name type="scientific">Flavobacterium hydrocarbonoxydans</name>
    <dbReference type="NCBI Taxonomy" id="2683249"/>
    <lineage>
        <taxon>Bacteria</taxon>
        <taxon>Pseudomonadati</taxon>
        <taxon>Bacteroidota</taxon>
        <taxon>Flavobacteriia</taxon>
        <taxon>Flavobacteriales</taxon>
        <taxon>Flavobacteriaceae</taxon>
        <taxon>Flavobacterium</taxon>
    </lineage>
</organism>
<evidence type="ECO:0000313" key="2">
    <source>
        <dbReference type="Proteomes" id="UP000471501"/>
    </source>
</evidence>
<dbReference type="Proteomes" id="UP000471501">
    <property type="component" value="Unassembled WGS sequence"/>
</dbReference>
<comment type="caution">
    <text evidence="1">The sequence shown here is derived from an EMBL/GenBank/DDBJ whole genome shotgun (WGS) entry which is preliminary data.</text>
</comment>